<name>A0ABN7W9I4_GIGMA</name>
<organism evidence="2 3">
    <name type="scientific">Gigaspora margarita</name>
    <dbReference type="NCBI Taxonomy" id="4874"/>
    <lineage>
        <taxon>Eukaryota</taxon>
        <taxon>Fungi</taxon>
        <taxon>Fungi incertae sedis</taxon>
        <taxon>Mucoromycota</taxon>
        <taxon>Glomeromycotina</taxon>
        <taxon>Glomeromycetes</taxon>
        <taxon>Diversisporales</taxon>
        <taxon>Gigasporaceae</taxon>
        <taxon>Gigaspora</taxon>
    </lineage>
</organism>
<protein>
    <submittedName>
        <fullName evidence="2">35076_t:CDS:1</fullName>
    </submittedName>
</protein>
<dbReference type="Proteomes" id="UP000789901">
    <property type="component" value="Unassembled WGS sequence"/>
</dbReference>
<feature type="region of interest" description="Disordered" evidence="1">
    <location>
        <begin position="350"/>
        <end position="370"/>
    </location>
</feature>
<keyword evidence="3" id="KW-1185">Reference proteome</keyword>
<dbReference type="EMBL" id="CAJVQB010034198">
    <property type="protein sequence ID" value="CAG8820843.1"/>
    <property type="molecule type" value="Genomic_DNA"/>
</dbReference>
<proteinExistence type="predicted"/>
<gene>
    <name evidence="2" type="ORF">GMARGA_LOCUS27679</name>
</gene>
<sequence length="388" mass="45505">YQKISSEIVINKLVKNHNHSLALYRKKFAPSLHSFSQEELDGIKFLTQECKLGTKAQHQAIQTKLEREVQYQQLSEYKNSLPTQELSSIQSVFFEPVQNKIKKYLTLDSPQFKLPATHEYTNRYLEDKYDALQASLKNLLNMVNHEDILETWKVSLFDHYSHSYPYYVILLRDNTHLYTCLYIISNGFYCRHFFSIFKMSHNMKFDVKLISNRWYTDLMQVSDYSIIEGMAIEEINSNEQINQLISICGPNTYQASIHTSITQKQEYAYSFGVAKSELKFALDNRLVDEFAELIEKFIENHTDANVNNQIMIEVTRIENPKKLKYKECPKILKSTPIVQNLNAKNLNKKQNLNTKQSLSSQGDKSDKLRQIIETDTEVKEEFEKRSKK</sequence>
<reference evidence="2 3" key="1">
    <citation type="submission" date="2021-06" db="EMBL/GenBank/DDBJ databases">
        <authorList>
            <person name="Kallberg Y."/>
            <person name="Tangrot J."/>
            <person name="Rosling A."/>
        </authorList>
    </citation>
    <scope>NUCLEOTIDE SEQUENCE [LARGE SCALE GENOMIC DNA]</scope>
    <source>
        <strain evidence="2 3">120-4 pot B 10/14</strain>
    </source>
</reference>
<evidence type="ECO:0000313" key="3">
    <source>
        <dbReference type="Proteomes" id="UP000789901"/>
    </source>
</evidence>
<evidence type="ECO:0000313" key="2">
    <source>
        <dbReference type="EMBL" id="CAG8820843.1"/>
    </source>
</evidence>
<comment type="caution">
    <text evidence="2">The sequence shown here is derived from an EMBL/GenBank/DDBJ whole genome shotgun (WGS) entry which is preliminary data.</text>
</comment>
<feature type="non-terminal residue" evidence="2">
    <location>
        <position position="1"/>
    </location>
</feature>
<accession>A0ABN7W9I4</accession>
<evidence type="ECO:0000256" key="1">
    <source>
        <dbReference type="SAM" id="MobiDB-lite"/>
    </source>
</evidence>